<feature type="non-terminal residue" evidence="1">
    <location>
        <position position="1"/>
    </location>
</feature>
<dbReference type="AlphaFoldDB" id="A0A9P6LUU3"/>
<accession>A0A9P6LUU3</accession>
<evidence type="ECO:0000313" key="2">
    <source>
        <dbReference type="Proteomes" id="UP000749646"/>
    </source>
</evidence>
<protein>
    <submittedName>
        <fullName evidence="1">Uncharacterized protein</fullName>
    </submittedName>
</protein>
<organism evidence="1 2">
    <name type="scientific">Modicella reniformis</name>
    <dbReference type="NCBI Taxonomy" id="1440133"/>
    <lineage>
        <taxon>Eukaryota</taxon>
        <taxon>Fungi</taxon>
        <taxon>Fungi incertae sedis</taxon>
        <taxon>Mucoromycota</taxon>
        <taxon>Mortierellomycotina</taxon>
        <taxon>Mortierellomycetes</taxon>
        <taxon>Mortierellales</taxon>
        <taxon>Mortierellaceae</taxon>
        <taxon>Modicella</taxon>
    </lineage>
</organism>
<reference evidence="1" key="1">
    <citation type="journal article" date="2020" name="Fungal Divers.">
        <title>Resolving the Mortierellaceae phylogeny through synthesis of multi-gene phylogenetics and phylogenomics.</title>
        <authorList>
            <person name="Vandepol N."/>
            <person name="Liber J."/>
            <person name="Desiro A."/>
            <person name="Na H."/>
            <person name="Kennedy M."/>
            <person name="Barry K."/>
            <person name="Grigoriev I.V."/>
            <person name="Miller A.N."/>
            <person name="O'Donnell K."/>
            <person name="Stajich J.E."/>
            <person name="Bonito G."/>
        </authorList>
    </citation>
    <scope>NUCLEOTIDE SEQUENCE</scope>
    <source>
        <strain evidence="1">MES-2147</strain>
    </source>
</reference>
<dbReference type="EMBL" id="JAAAHW010008558">
    <property type="protein sequence ID" value="KAF9944126.1"/>
    <property type="molecule type" value="Genomic_DNA"/>
</dbReference>
<gene>
    <name evidence="1" type="ORF">BGZ65_012569</name>
</gene>
<comment type="caution">
    <text evidence="1">The sequence shown here is derived from an EMBL/GenBank/DDBJ whole genome shotgun (WGS) entry which is preliminary data.</text>
</comment>
<evidence type="ECO:0000313" key="1">
    <source>
        <dbReference type="EMBL" id="KAF9944126.1"/>
    </source>
</evidence>
<dbReference type="OrthoDB" id="2370379at2759"/>
<keyword evidence="2" id="KW-1185">Reference proteome</keyword>
<proteinExistence type="predicted"/>
<sequence>LERTDKLEYDRLGKMAAAERLAKMEENHPKNESHTNFRQKENIVVDQPIRHNHSKSGAAAVGQQH</sequence>
<dbReference type="Proteomes" id="UP000749646">
    <property type="component" value="Unassembled WGS sequence"/>
</dbReference>
<name>A0A9P6LUU3_9FUNG</name>